<keyword evidence="1" id="KW-1133">Transmembrane helix</keyword>
<proteinExistence type="predicted"/>
<reference evidence="2" key="1">
    <citation type="journal article" date="2020" name="Nature">
        <title>Giant virus diversity and host interactions through global metagenomics.</title>
        <authorList>
            <person name="Schulz F."/>
            <person name="Roux S."/>
            <person name="Paez-Espino D."/>
            <person name="Jungbluth S."/>
            <person name="Walsh D.A."/>
            <person name="Denef V.J."/>
            <person name="McMahon K.D."/>
            <person name="Konstantinidis K.T."/>
            <person name="Eloe-Fadrosh E.A."/>
            <person name="Kyrpides N.C."/>
            <person name="Woyke T."/>
        </authorList>
    </citation>
    <scope>NUCLEOTIDE SEQUENCE</scope>
    <source>
        <strain evidence="2">GVMAG-S-1101165-83</strain>
    </source>
</reference>
<accession>A0A6C0K0Y3</accession>
<keyword evidence="1" id="KW-0472">Membrane</keyword>
<organism evidence="2">
    <name type="scientific">viral metagenome</name>
    <dbReference type="NCBI Taxonomy" id="1070528"/>
    <lineage>
        <taxon>unclassified sequences</taxon>
        <taxon>metagenomes</taxon>
        <taxon>organismal metagenomes</taxon>
    </lineage>
</organism>
<protein>
    <submittedName>
        <fullName evidence="2">Uncharacterized protein</fullName>
    </submittedName>
</protein>
<name>A0A6C0K0Y3_9ZZZZ</name>
<keyword evidence="1" id="KW-0812">Transmembrane</keyword>
<feature type="transmembrane region" description="Helical" evidence="1">
    <location>
        <begin position="106"/>
        <end position="125"/>
    </location>
</feature>
<evidence type="ECO:0000256" key="1">
    <source>
        <dbReference type="SAM" id="Phobius"/>
    </source>
</evidence>
<dbReference type="EMBL" id="MN740769">
    <property type="protein sequence ID" value="QHU10610.1"/>
    <property type="molecule type" value="Genomic_DNA"/>
</dbReference>
<sequence>MKRTSLLLLSTTSVYKGCRVLFPEAIKNFHTPKCITCKHFIPDSNDSHLLSKCKKFGTANLVSCEISYDYADACRISESKCGINGSHHIFDEFHKAKTDIRKIKPVLTNGLLLSPLFLIIFAAIYNTYH</sequence>
<dbReference type="AlphaFoldDB" id="A0A6C0K0Y3"/>
<evidence type="ECO:0000313" key="2">
    <source>
        <dbReference type="EMBL" id="QHU10610.1"/>
    </source>
</evidence>